<feature type="signal peptide" evidence="1">
    <location>
        <begin position="1"/>
        <end position="26"/>
    </location>
</feature>
<dbReference type="Proteomes" id="UP001428774">
    <property type="component" value="Unassembled WGS sequence"/>
</dbReference>
<proteinExistence type="predicted"/>
<dbReference type="RefSeq" id="WP_347167134.1">
    <property type="nucleotide sequence ID" value="NZ_JBDNCH010000002.1"/>
</dbReference>
<organism evidence="2 3">
    <name type="scientific">Ponticoccus litoralis</name>
    <dbReference type="NCBI Taxonomy" id="422297"/>
    <lineage>
        <taxon>Bacteria</taxon>
        <taxon>Pseudomonadati</taxon>
        <taxon>Pseudomonadota</taxon>
        <taxon>Alphaproteobacteria</taxon>
        <taxon>Rhodobacterales</taxon>
        <taxon>Roseobacteraceae</taxon>
        <taxon>Ponticoccus</taxon>
    </lineage>
</organism>
<name>A0AAW9STN4_9RHOB</name>
<evidence type="ECO:0000313" key="2">
    <source>
        <dbReference type="EMBL" id="MEN9062133.1"/>
    </source>
</evidence>
<keyword evidence="1" id="KW-0732">Signal</keyword>
<protein>
    <submittedName>
        <fullName evidence="2">Uncharacterized protein</fullName>
    </submittedName>
</protein>
<evidence type="ECO:0000256" key="1">
    <source>
        <dbReference type="SAM" id="SignalP"/>
    </source>
</evidence>
<accession>A0AAW9STN4</accession>
<evidence type="ECO:0000313" key="3">
    <source>
        <dbReference type="Proteomes" id="UP001428774"/>
    </source>
</evidence>
<dbReference type="EMBL" id="JBDNCH010000002">
    <property type="protein sequence ID" value="MEN9062133.1"/>
    <property type="molecule type" value="Genomic_DNA"/>
</dbReference>
<comment type="caution">
    <text evidence="2">The sequence shown here is derived from an EMBL/GenBank/DDBJ whole genome shotgun (WGS) entry which is preliminary data.</text>
</comment>
<keyword evidence="3" id="KW-1185">Reference proteome</keyword>
<feature type="chain" id="PRO_5043656590" evidence="1">
    <location>
        <begin position="27"/>
        <end position="346"/>
    </location>
</feature>
<gene>
    <name evidence="2" type="ORF">ABFB10_15165</name>
</gene>
<reference evidence="2 3" key="1">
    <citation type="submission" date="2024-05" db="EMBL/GenBank/DDBJ databases">
        <title>Genome sequence of Ponticoccus litoralis KCCM 90028.</title>
        <authorList>
            <person name="Kim J.M."/>
            <person name="Lee J.K."/>
            <person name="Choi B.J."/>
            <person name="Bayburt H."/>
            <person name="Baek J.H."/>
            <person name="Jeon C.O."/>
        </authorList>
    </citation>
    <scope>NUCLEOTIDE SEQUENCE [LARGE SCALE GENOMIC DNA]</scope>
    <source>
        <strain evidence="2 3">KCCM 90028</strain>
    </source>
</reference>
<sequence length="346" mass="37367">MKRHLRRRFEAVVAAIGLALLPGALGAEIDGHGPDAWRVTGVAADDVLNARMGPGTRYPVIETFAHDARGLEEITCVPFFTMAHYAAMTLAQIEALPQRWCLMRSADMSKAGWVAQRFLIEDGLEPVAVPASDSDAVPGDAMIREAQELVRALYESARLARMGGPEPLNPANAGTFFSTEVVASLKATPLQADPIYGAQDFEGSVGIPRPDPEQPMFRGMITITVDIENFGRRHTCRLPAARRHGSARRAAAYLPRRTRRLDIPLRPARPLETSMNTKLLSVLVTALLAMSQTATARIETVPVGTVTATIGEAAYAGETLDVPSEGTSTAEWRIFGPVSTLSIQCP</sequence>
<dbReference type="AlphaFoldDB" id="A0AAW9STN4"/>